<organism evidence="2 3">
    <name type="scientific">Leptospira interrogans serovar Pyrogenes str. 200701872</name>
    <dbReference type="NCBI Taxonomy" id="1193029"/>
    <lineage>
        <taxon>Bacteria</taxon>
        <taxon>Pseudomonadati</taxon>
        <taxon>Spirochaetota</taxon>
        <taxon>Spirochaetia</taxon>
        <taxon>Leptospirales</taxon>
        <taxon>Leptospiraceae</taxon>
        <taxon>Leptospira</taxon>
    </lineage>
</organism>
<dbReference type="Proteomes" id="UP000012117">
    <property type="component" value="Unassembled WGS sequence"/>
</dbReference>
<sequence>MPYPSDMRSDSITDVVREAQFSAAIRLSSALATKNPNGIGTEERGDSKKDYRLEMHNWKGDQK</sequence>
<evidence type="ECO:0000313" key="3">
    <source>
        <dbReference type="Proteomes" id="UP000012117"/>
    </source>
</evidence>
<proteinExistence type="predicted"/>
<feature type="region of interest" description="Disordered" evidence="1">
    <location>
        <begin position="34"/>
        <end position="63"/>
    </location>
</feature>
<evidence type="ECO:0000256" key="1">
    <source>
        <dbReference type="SAM" id="MobiDB-lite"/>
    </source>
</evidence>
<comment type="caution">
    <text evidence="2">The sequence shown here is derived from an EMBL/GenBank/DDBJ whole genome shotgun (WGS) entry which is preliminary data.</text>
</comment>
<accession>M7AEJ7</accession>
<gene>
    <name evidence="2" type="ORF">LEP1GSC124_0173</name>
</gene>
<evidence type="ECO:0000313" key="2">
    <source>
        <dbReference type="EMBL" id="EMP09274.1"/>
    </source>
</evidence>
<dbReference type="BioCyc" id="LINT1193029:G11R4-4950-MONOMER"/>
<reference evidence="2 3" key="1">
    <citation type="submission" date="2013-01" db="EMBL/GenBank/DDBJ databases">
        <authorList>
            <person name="Harkins D.M."/>
            <person name="Durkin A.S."/>
            <person name="Brinkac L.M."/>
            <person name="Haft D.H."/>
            <person name="Selengut J.D."/>
            <person name="Sanka R."/>
            <person name="DePew J."/>
            <person name="Purushe J."/>
            <person name="Picardeau M."/>
            <person name="Werts C."/>
            <person name="Goarant C."/>
            <person name="Vinetz J.M."/>
            <person name="Sutton G.G."/>
            <person name="Nierman W.C."/>
            <person name="Fouts D.E."/>
        </authorList>
    </citation>
    <scope>NUCLEOTIDE SEQUENCE [LARGE SCALE GENOMIC DNA]</scope>
    <source>
        <strain evidence="2 3">200701872</strain>
    </source>
</reference>
<feature type="compositionally biased region" description="Basic and acidic residues" evidence="1">
    <location>
        <begin position="41"/>
        <end position="63"/>
    </location>
</feature>
<dbReference type="EMBL" id="AKWN02000050">
    <property type="protein sequence ID" value="EMP09274.1"/>
    <property type="molecule type" value="Genomic_DNA"/>
</dbReference>
<name>M7AEJ7_LEPIR</name>
<dbReference type="AlphaFoldDB" id="M7AEJ7"/>
<protein>
    <submittedName>
        <fullName evidence="2">Uncharacterized protein</fullName>
    </submittedName>
</protein>